<feature type="compositionally biased region" description="Basic and acidic residues" evidence="1">
    <location>
        <begin position="26"/>
        <end position="45"/>
    </location>
</feature>
<organism evidence="2 3">
    <name type="scientific">Hyaloperonospora brassicae</name>
    <name type="common">Brassica downy mildew</name>
    <name type="synonym">Peronospora brassicae</name>
    <dbReference type="NCBI Taxonomy" id="162125"/>
    <lineage>
        <taxon>Eukaryota</taxon>
        <taxon>Sar</taxon>
        <taxon>Stramenopiles</taxon>
        <taxon>Oomycota</taxon>
        <taxon>Peronosporomycetes</taxon>
        <taxon>Peronosporales</taxon>
        <taxon>Peronosporaceae</taxon>
        <taxon>Hyaloperonospora</taxon>
    </lineage>
</organism>
<accession>A0AAV0TBF0</accession>
<name>A0AAV0TBF0_HYABA</name>
<evidence type="ECO:0000313" key="2">
    <source>
        <dbReference type="EMBL" id="CAI5717806.1"/>
    </source>
</evidence>
<comment type="caution">
    <text evidence="2">The sequence shown here is derived from an EMBL/GenBank/DDBJ whole genome shotgun (WGS) entry which is preliminary data.</text>
</comment>
<protein>
    <submittedName>
        <fullName evidence="2">Uncharacterized protein</fullName>
    </submittedName>
</protein>
<gene>
    <name evidence="2" type="ORF">HBR001_LOCUS1890</name>
</gene>
<dbReference type="EMBL" id="CANTFL010000188">
    <property type="protein sequence ID" value="CAI5717806.1"/>
    <property type="molecule type" value="Genomic_DNA"/>
</dbReference>
<evidence type="ECO:0000256" key="1">
    <source>
        <dbReference type="SAM" id="MobiDB-lite"/>
    </source>
</evidence>
<dbReference type="AlphaFoldDB" id="A0AAV0TBF0"/>
<reference evidence="2" key="1">
    <citation type="submission" date="2022-12" db="EMBL/GenBank/DDBJ databases">
        <authorList>
            <person name="Webb A."/>
        </authorList>
    </citation>
    <scope>NUCLEOTIDE SEQUENCE</scope>
    <source>
        <strain evidence="2">Hp1</strain>
    </source>
</reference>
<keyword evidence="3" id="KW-1185">Reference proteome</keyword>
<proteinExistence type="predicted"/>
<evidence type="ECO:0000313" key="3">
    <source>
        <dbReference type="Proteomes" id="UP001162031"/>
    </source>
</evidence>
<dbReference type="Proteomes" id="UP001162031">
    <property type="component" value="Unassembled WGS sequence"/>
</dbReference>
<feature type="region of interest" description="Disordered" evidence="1">
    <location>
        <begin position="22"/>
        <end position="55"/>
    </location>
</feature>
<sequence length="176" mass="19730">MHQPIDLITTLRQYSDAVSSSYAETDWAHSDSDSDDGRSRADARRKCSTSTKRPPHVWARTAPISIPCSRRAQPHRRHQCESVSASPTRSYHADMRRLRASRYVIDGDDLELDEDDPVFYGNLAFFRSQQHGASLPIQNRCETSARAHYSLKVDVAAPVSPTGVDVRDGAIFAMEL</sequence>